<dbReference type="OrthoDB" id="4356385at2759"/>
<reference evidence="2 3" key="1">
    <citation type="submission" date="2015-08" db="EMBL/GenBank/DDBJ databases">
        <title>Genome sequencing of Penicillium nordicum.</title>
        <authorList>
            <person name="Nguyen H.D."/>
            <person name="Seifert K.A."/>
        </authorList>
    </citation>
    <scope>NUCLEOTIDE SEQUENCE [LARGE SCALE GENOMIC DNA]</scope>
    <source>
        <strain evidence="2 3">DAOMC 185683</strain>
    </source>
</reference>
<evidence type="ECO:0000313" key="3">
    <source>
        <dbReference type="Proteomes" id="UP000037696"/>
    </source>
</evidence>
<feature type="region of interest" description="Disordered" evidence="1">
    <location>
        <begin position="320"/>
        <end position="381"/>
    </location>
</feature>
<gene>
    <name evidence="2" type="ORF">ACN38_g7337</name>
</gene>
<evidence type="ECO:0000313" key="2">
    <source>
        <dbReference type="EMBL" id="KOS41779.1"/>
    </source>
</evidence>
<proteinExistence type="predicted"/>
<protein>
    <submittedName>
        <fullName evidence="2">Uncharacterized protein</fullName>
    </submittedName>
</protein>
<keyword evidence="3" id="KW-1185">Reference proteome</keyword>
<dbReference type="Proteomes" id="UP000037696">
    <property type="component" value="Unassembled WGS sequence"/>
</dbReference>
<name>A0A0N0RYI7_9EURO</name>
<sequence>MLRNTSIIPKMSTSSRQFSYEPEILYESTWARDIHRTLSRIAGALNLPTTLEIKTLCHDNTEARRIITMWSDRQIKAGFSGRREHLFHSLWRHTHSEYEDAMAAPVTGTDEISYFAFLSWCIIQLMRVAPTIFPHCNFDTSPPELDAYDFFHALAILRWTHDVQVLQEARPYKLIYAAPVMWHREPGTERLNIPSPSLVPIEEVPTLPHSANTLEPRNALPATSGRNNIGFPKERTLGDCAGAREMMYQFAGKLCEQFQQVRLSVESDQAEKDKANTQFPGIDGLVEKYAQTIERTYIGCNAANDQALVQLASHCAHMGNQSARETGRREEVGPDQNTGPEVKHSGKRFQAAPKTQISRCNSGVSKGSTRPSKVRNTGSNERTQAVFNSALASTLSSPDQLDAVKSNATIELDSVIEIDLT</sequence>
<dbReference type="EMBL" id="LHQQ01000122">
    <property type="protein sequence ID" value="KOS41779.1"/>
    <property type="molecule type" value="Genomic_DNA"/>
</dbReference>
<comment type="caution">
    <text evidence="2">The sequence shown here is derived from an EMBL/GenBank/DDBJ whole genome shotgun (WGS) entry which is preliminary data.</text>
</comment>
<evidence type="ECO:0000256" key="1">
    <source>
        <dbReference type="SAM" id="MobiDB-lite"/>
    </source>
</evidence>
<organism evidence="2 3">
    <name type="scientific">Penicillium nordicum</name>
    <dbReference type="NCBI Taxonomy" id="229535"/>
    <lineage>
        <taxon>Eukaryota</taxon>
        <taxon>Fungi</taxon>
        <taxon>Dikarya</taxon>
        <taxon>Ascomycota</taxon>
        <taxon>Pezizomycotina</taxon>
        <taxon>Eurotiomycetes</taxon>
        <taxon>Eurotiomycetidae</taxon>
        <taxon>Eurotiales</taxon>
        <taxon>Aspergillaceae</taxon>
        <taxon>Penicillium</taxon>
    </lineage>
</organism>
<feature type="compositionally biased region" description="Polar residues" evidence="1">
    <location>
        <begin position="353"/>
        <end position="381"/>
    </location>
</feature>
<dbReference type="AlphaFoldDB" id="A0A0N0RYI7"/>
<accession>A0A0N0RYI7</accession>